<accession>A0AAJ6QSV6</accession>
<dbReference type="RefSeq" id="XP_003742791.1">
    <property type="nucleotide sequence ID" value="XM_003742743.2"/>
</dbReference>
<evidence type="ECO:0000256" key="4">
    <source>
        <dbReference type="ARBA" id="ARBA00022679"/>
    </source>
</evidence>
<dbReference type="PANTHER" id="PTHR12303">
    <property type="entry name" value="CARNOSINE N-METHYLTRANSFERASE"/>
    <property type="match status" value="1"/>
</dbReference>
<comment type="similarity">
    <text evidence="1">Belongs to the carnosine N-methyltransferase family.</text>
</comment>
<keyword evidence="3" id="KW-0489">Methyltransferase</keyword>
<dbReference type="GO" id="GO:0032259">
    <property type="term" value="P:methylation"/>
    <property type="evidence" value="ECO:0007669"/>
    <property type="project" value="UniProtKB-KW"/>
</dbReference>
<dbReference type="InterPro" id="IPR029063">
    <property type="entry name" value="SAM-dependent_MTases_sf"/>
</dbReference>
<dbReference type="InterPro" id="IPR012901">
    <property type="entry name" value="CARME"/>
</dbReference>
<evidence type="ECO:0000313" key="6">
    <source>
        <dbReference type="Proteomes" id="UP000694867"/>
    </source>
</evidence>
<dbReference type="SMART" id="SM01296">
    <property type="entry name" value="N2227"/>
    <property type="match status" value="1"/>
</dbReference>
<dbReference type="Gene3D" id="3.40.50.150">
    <property type="entry name" value="Vaccinia Virus protein VP39"/>
    <property type="match status" value="1"/>
</dbReference>
<name>A0AAJ6QSV6_9ACAR</name>
<dbReference type="GeneID" id="100904366"/>
<organism evidence="6 7">
    <name type="scientific">Galendromus occidentalis</name>
    <name type="common">western predatory mite</name>
    <dbReference type="NCBI Taxonomy" id="34638"/>
    <lineage>
        <taxon>Eukaryota</taxon>
        <taxon>Metazoa</taxon>
        <taxon>Ecdysozoa</taxon>
        <taxon>Arthropoda</taxon>
        <taxon>Chelicerata</taxon>
        <taxon>Arachnida</taxon>
        <taxon>Acari</taxon>
        <taxon>Parasitiformes</taxon>
        <taxon>Mesostigmata</taxon>
        <taxon>Gamasina</taxon>
        <taxon>Phytoseioidea</taxon>
        <taxon>Phytoseiidae</taxon>
        <taxon>Typhlodrominae</taxon>
        <taxon>Galendromus</taxon>
    </lineage>
</organism>
<dbReference type="GO" id="GO:0030735">
    <property type="term" value="F:carnosine N-methyltransferase activity"/>
    <property type="evidence" value="ECO:0007669"/>
    <property type="project" value="UniProtKB-EC"/>
</dbReference>
<evidence type="ECO:0000313" key="7">
    <source>
        <dbReference type="RefSeq" id="XP_003742791.1"/>
    </source>
</evidence>
<protein>
    <recommendedName>
        <fullName evidence="2">carnosine N-methyltransferase</fullName>
        <ecNumber evidence="2">2.1.1.22</ecNumber>
    </recommendedName>
</protein>
<dbReference type="PANTHER" id="PTHR12303:SF6">
    <property type="entry name" value="CARNOSINE N-METHYLTRANSFERASE"/>
    <property type="match status" value="1"/>
</dbReference>
<reference evidence="7" key="1">
    <citation type="submission" date="2025-08" db="UniProtKB">
        <authorList>
            <consortium name="RefSeq"/>
        </authorList>
    </citation>
    <scope>IDENTIFICATION</scope>
</reference>
<evidence type="ECO:0000256" key="3">
    <source>
        <dbReference type="ARBA" id="ARBA00022603"/>
    </source>
</evidence>
<evidence type="ECO:0000256" key="1">
    <source>
        <dbReference type="ARBA" id="ARBA00010086"/>
    </source>
</evidence>
<dbReference type="KEGG" id="goe:100904366"/>
<gene>
    <name evidence="7" type="primary">LOC100904366</name>
</gene>
<keyword evidence="4" id="KW-0808">Transferase</keyword>
<keyword evidence="6" id="KW-1185">Reference proteome</keyword>
<dbReference type="SUPFAM" id="SSF53335">
    <property type="entry name" value="S-adenosyl-L-methionine-dependent methyltransferases"/>
    <property type="match status" value="1"/>
</dbReference>
<evidence type="ECO:0000256" key="5">
    <source>
        <dbReference type="ARBA" id="ARBA00022691"/>
    </source>
</evidence>
<evidence type="ECO:0000256" key="2">
    <source>
        <dbReference type="ARBA" id="ARBA00012003"/>
    </source>
</evidence>
<keyword evidence="5" id="KW-0949">S-adenosyl-L-methionine</keyword>
<dbReference type="Pfam" id="PF07942">
    <property type="entry name" value="CARME"/>
    <property type="match status" value="1"/>
</dbReference>
<dbReference type="Proteomes" id="UP000694867">
    <property type="component" value="Unplaced"/>
</dbReference>
<sequence length="374" mass="42954">MAPEASRHHCALASLISTVNVLSSYKRIQHDKVARSCSFIERMQPQYSEYLINYHRFLHTVRVGVNQNFAFLQEVLENIPRTLGSMIYIPRTFEIDPKSKPSHSEVEELLLVLKEVRREWSAEGRSERDQYYIPLLQRAEALFPKHRSDVRVLVPGQRLGRLVFELVKRGFRCEGHESSYLRAAFACFILSNPIPDNHYTIHPFLHCLSANLRDEDRTRMVHFPDENPNAILSQSSLCSFVLGDFTNGYKHQAGEWDLVVTCLFLQTEPNVIGCMEVIFDCLRPGGHWLNLGSLASAYHKRKNQALLTPSHEDMRHIIEEIGFIVTEEGTEIRGTFCATQSSMRQVQYRNVLLVCRKPADVGVQQVKTEVVEDV</sequence>
<dbReference type="EC" id="2.1.1.22" evidence="2"/>
<dbReference type="AlphaFoldDB" id="A0AAJ6QSV6"/>
<proteinExistence type="inferred from homology"/>